<evidence type="ECO:0000256" key="2">
    <source>
        <dbReference type="ARBA" id="ARBA00007362"/>
    </source>
</evidence>
<comment type="subcellular location">
    <subcellularLocation>
        <location evidence="1">Membrane</location>
        <topology evidence="1">Multi-pass membrane protein</topology>
    </subcellularLocation>
</comment>
<keyword evidence="4 6" id="KW-1133">Transmembrane helix</keyword>
<feature type="transmembrane region" description="Helical" evidence="6">
    <location>
        <begin position="33"/>
        <end position="54"/>
    </location>
</feature>
<dbReference type="InterPro" id="IPR037185">
    <property type="entry name" value="EmrE-like"/>
</dbReference>
<feature type="transmembrane region" description="Helical" evidence="6">
    <location>
        <begin position="119"/>
        <end position="138"/>
    </location>
</feature>
<dbReference type="Pfam" id="PF00892">
    <property type="entry name" value="EamA"/>
    <property type="match status" value="2"/>
</dbReference>
<dbReference type="InterPro" id="IPR050638">
    <property type="entry name" value="AA-Vitamin_Transporters"/>
</dbReference>
<evidence type="ECO:0000256" key="6">
    <source>
        <dbReference type="SAM" id="Phobius"/>
    </source>
</evidence>
<keyword evidence="5 6" id="KW-0472">Membrane</keyword>
<accession>A0ABZ1C1S8</accession>
<reference evidence="8 9" key="1">
    <citation type="journal article" date="2024" name="Front. Microbiol.">
        <title>Novel thermophilic genera Geochorda gen. nov. and Carboxydochorda gen. nov. from the deep terrestrial subsurface reveal the ecophysiological diversity in the class Limnochordia.</title>
        <authorList>
            <person name="Karnachuk O.V."/>
            <person name="Lukina A.P."/>
            <person name="Avakyan M.R."/>
            <person name="Kadnikov V.V."/>
            <person name="Begmatov S."/>
            <person name="Beletsky A.V."/>
            <person name="Vlasova K.G."/>
            <person name="Novikov A.A."/>
            <person name="Shcherbakova V.A."/>
            <person name="Mardanov A.V."/>
            <person name="Ravin N.V."/>
        </authorList>
    </citation>
    <scope>NUCLEOTIDE SEQUENCE [LARGE SCALE GENOMIC DNA]</scope>
    <source>
        <strain evidence="8 9">L945</strain>
    </source>
</reference>
<dbReference type="InterPro" id="IPR000620">
    <property type="entry name" value="EamA_dom"/>
</dbReference>
<feature type="transmembrane region" description="Helical" evidence="6">
    <location>
        <begin position="66"/>
        <end position="85"/>
    </location>
</feature>
<name>A0ABZ1C1S8_9FIRM</name>
<evidence type="ECO:0000256" key="1">
    <source>
        <dbReference type="ARBA" id="ARBA00004141"/>
    </source>
</evidence>
<evidence type="ECO:0000256" key="3">
    <source>
        <dbReference type="ARBA" id="ARBA00022692"/>
    </source>
</evidence>
<keyword evidence="9" id="KW-1185">Reference proteome</keyword>
<evidence type="ECO:0000313" key="8">
    <source>
        <dbReference type="EMBL" id="WRP18751.1"/>
    </source>
</evidence>
<dbReference type="PANTHER" id="PTHR32322:SF2">
    <property type="entry name" value="EAMA DOMAIN-CONTAINING PROTEIN"/>
    <property type="match status" value="1"/>
</dbReference>
<dbReference type="Gene3D" id="1.10.3730.20">
    <property type="match status" value="1"/>
</dbReference>
<comment type="similarity">
    <text evidence="2">Belongs to the EamA transporter family.</text>
</comment>
<feature type="transmembrane region" description="Helical" evidence="6">
    <location>
        <begin position="214"/>
        <end position="234"/>
    </location>
</feature>
<feature type="domain" description="EamA" evidence="7">
    <location>
        <begin position="157"/>
        <end position="287"/>
    </location>
</feature>
<dbReference type="RefSeq" id="WP_324718023.1">
    <property type="nucleotide sequence ID" value="NZ_CP141615.1"/>
</dbReference>
<feature type="transmembrane region" description="Helical" evidence="6">
    <location>
        <begin position="91"/>
        <end position="112"/>
    </location>
</feature>
<evidence type="ECO:0000256" key="4">
    <source>
        <dbReference type="ARBA" id="ARBA00022989"/>
    </source>
</evidence>
<feature type="transmembrane region" description="Helical" evidence="6">
    <location>
        <begin position="150"/>
        <end position="172"/>
    </location>
</feature>
<feature type="transmembrane region" description="Helical" evidence="6">
    <location>
        <begin position="246"/>
        <end position="265"/>
    </location>
</feature>
<keyword evidence="3 6" id="KW-0812">Transmembrane</keyword>
<gene>
    <name evidence="8" type="ORF">U7230_07095</name>
</gene>
<feature type="transmembrane region" description="Helical" evidence="6">
    <location>
        <begin position="184"/>
        <end position="202"/>
    </location>
</feature>
<protein>
    <submittedName>
        <fullName evidence="8">EamA family transporter</fullName>
    </submittedName>
</protein>
<evidence type="ECO:0000256" key="5">
    <source>
        <dbReference type="ARBA" id="ARBA00023136"/>
    </source>
</evidence>
<feature type="domain" description="EamA" evidence="7">
    <location>
        <begin position="8"/>
        <end position="136"/>
    </location>
</feature>
<dbReference type="PANTHER" id="PTHR32322">
    <property type="entry name" value="INNER MEMBRANE TRANSPORTER"/>
    <property type="match status" value="1"/>
</dbReference>
<dbReference type="SUPFAM" id="SSF103481">
    <property type="entry name" value="Multidrug resistance efflux transporter EmrE"/>
    <property type="match status" value="2"/>
</dbReference>
<organism evidence="8 9">
    <name type="scientific">Carboxydichorda subterranea</name>
    <dbReference type="NCBI Taxonomy" id="3109565"/>
    <lineage>
        <taxon>Bacteria</taxon>
        <taxon>Bacillati</taxon>
        <taxon>Bacillota</taxon>
        <taxon>Limnochordia</taxon>
        <taxon>Limnochordales</taxon>
        <taxon>Geochordaceae</taxon>
        <taxon>Carboxydichorda</taxon>
    </lineage>
</organism>
<dbReference type="Proteomes" id="UP001332192">
    <property type="component" value="Chromosome"/>
</dbReference>
<sequence>MSVGTAVAFAALSFIWGSTYLFIKVGVEHWPPFMLAGLRNLTACLALLAVMAALRRRLPRAWREWWPPLVFAALNGAAFALIFWGERFIPSGQAAVLVATMPLFTLPLARLWSREPVRLAQMAAVVVGFAGVLMASGVREGTGFAGSAQMRMLAQAGMLAAAFCYAASYVFSKRFFRADTYTNTAIHLGASGLYLLALSLAAREVPDARALTWPALGSLGYLALVGSALAYWLMFYLIDRLGSVQASYVTLINPVVAVALGVLLLGEPLTWGMAAGTVAVVAGAWLVHRRPAGRGRLRLREGSRRTEGAAAR</sequence>
<dbReference type="EMBL" id="CP141615">
    <property type="protein sequence ID" value="WRP18751.1"/>
    <property type="molecule type" value="Genomic_DNA"/>
</dbReference>
<feature type="transmembrane region" description="Helical" evidence="6">
    <location>
        <begin position="271"/>
        <end position="288"/>
    </location>
</feature>
<proteinExistence type="inferred from homology"/>
<evidence type="ECO:0000313" key="9">
    <source>
        <dbReference type="Proteomes" id="UP001332192"/>
    </source>
</evidence>
<evidence type="ECO:0000259" key="7">
    <source>
        <dbReference type="Pfam" id="PF00892"/>
    </source>
</evidence>